<dbReference type="PANTHER" id="PTHR42939:SF3">
    <property type="entry name" value="ABC TRANSPORTER ATP-BINDING COMPONENT"/>
    <property type="match status" value="1"/>
</dbReference>
<dbReference type="AlphaFoldDB" id="A0A0C9Q7W1"/>
<sequence length="288" mass="31401">MTTDLLTVTNLTKRYADYQLANVSFSLPAGYIMGFIGPNGAGKTTTIKAILDMIKPDSGNISVLGQTTPQAREAIRDQLGIVLDGAVYPDSWPAEAVNRYVGPFFPNWDTAYFQQLLRDFDIPTKPKYHDLSMGTKIKLQLAAALAHHPKLLILDEPTSGLDPIARDELIAILQDFIRDEQHSVLISTHSIMELAKVADYVTYLLAGKITFTGPLSDLLDRYLLIKGGPNDLTAAIKATLIGLQESPVGFSGVWPADQAAMLPDNMIQEPVDLETLMIAFGKGGHPHA</sequence>
<keyword evidence="1" id="KW-0813">Transport</keyword>
<dbReference type="GeneID" id="57090790"/>
<dbReference type="InterPro" id="IPR003439">
    <property type="entry name" value="ABC_transporter-like_ATP-bd"/>
</dbReference>
<gene>
    <name evidence="5" type="ORF">LC0644_0541</name>
</gene>
<keyword evidence="2" id="KW-0547">Nucleotide-binding</keyword>
<dbReference type="PANTHER" id="PTHR42939">
    <property type="entry name" value="ABC TRANSPORTER ATP-BINDING PROTEIN ALBC-RELATED"/>
    <property type="match status" value="1"/>
</dbReference>
<evidence type="ECO:0000256" key="3">
    <source>
        <dbReference type="ARBA" id="ARBA00022840"/>
    </source>
</evidence>
<reference evidence="6" key="1">
    <citation type="submission" date="2014-05" db="EMBL/GenBank/DDBJ databases">
        <title>Whole genome sequencing of Lactobacillus casei NRIC0644.</title>
        <authorList>
            <person name="Atarashi H."/>
            <person name="Yoshida Y."/>
            <person name="Fujimura S."/>
            <person name="Tanaka N."/>
            <person name="Shiwa Y."/>
            <person name="Yoshikawa H."/>
            <person name="Okada S."/>
            <person name="Nakagawa J."/>
        </authorList>
    </citation>
    <scope>NUCLEOTIDE SEQUENCE [LARGE SCALE GENOMIC DNA]</scope>
    <source>
        <strain evidence="6">NRIC0644</strain>
    </source>
</reference>
<dbReference type="GO" id="GO:0005524">
    <property type="term" value="F:ATP binding"/>
    <property type="evidence" value="ECO:0007669"/>
    <property type="project" value="UniProtKB-KW"/>
</dbReference>
<dbReference type="Gene3D" id="3.40.50.300">
    <property type="entry name" value="P-loop containing nucleotide triphosphate hydrolases"/>
    <property type="match status" value="1"/>
</dbReference>
<accession>A0A0C9Q7W1</accession>
<dbReference type="EMBL" id="BAYM01000036">
    <property type="protein sequence ID" value="GAN35952.1"/>
    <property type="molecule type" value="Genomic_DNA"/>
</dbReference>
<name>A0A0C9Q7W1_LACPA</name>
<dbReference type="InterPro" id="IPR027417">
    <property type="entry name" value="P-loop_NTPase"/>
</dbReference>
<dbReference type="SUPFAM" id="SSF52540">
    <property type="entry name" value="P-loop containing nucleoside triphosphate hydrolases"/>
    <property type="match status" value="1"/>
</dbReference>
<keyword evidence="3" id="KW-0067">ATP-binding</keyword>
<evidence type="ECO:0000313" key="6">
    <source>
        <dbReference type="Proteomes" id="UP000032552"/>
    </source>
</evidence>
<feature type="domain" description="ABC transporter" evidence="4">
    <location>
        <begin position="3"/>
        <end position="231"/>
    </location>
</feature>
<dbReference type="GO" id="GO:0016887">
    <property type="term" value="F:ATP hydrolysis activity"/>
    <property type="evidence" value="ECO:0007669"/>
    <property type="project" value="InterPro"/>
</dbReference>
<proteinExistence type="predicted"/>
<dbReference type="PROSITE" id="PS50893">
    <property type="entry name" value="ABC_TRANSPORTER_2"/>
    <property type="match status" value="1"/>
</dbReference>
<dbReference type="InterPro" id="IPR051782">
    <property type="entry name" value="ABC_Transporter_VariousFunc"/>
</dbReference>
<evidence type="ECO:0000313" key="5">
    <source>
        <dbReference type="EMBL" id="GAN35952.1"/>
    </source>
</evidence>
<evidence type="ECO:0000256" key="2">
    <source>
        <dbReference type="ARBA" id="ARBA00022741"/>
    </source>
</evidence>
<evidence type="ECO:0000256" key="1">
    <source>
        <dbReference type="ARBA" id="ARBA00022448"/>
    </source>
</evidence>
<dbReference type="InterPro" id="IPR003593">
    <property type="entry name" value="AAA+_ATPase"/>
</dbReference>
<dbReference type="Pfam" id="PF00005">
    <property type="entry name" value="ABC_tran"/>
    <property type="match status" value="1"/>
</dbReference>
<dbReference type="RefSeq" id="WP_003576081.1">
    <property type="nucleotide sequence ID" value="NZ_BAYM01000036.1"/>
</dbReference>
<dbReference type="CDD" id="cd03230">
    <property type="entry name" value="ABC_DR_subfamily_A"/>
    <property type="match status" value="1"/>
</dbReference>
<dbReference type="SMART" id="SM00382">
    <property type="entry name" value="AAA"/>
    <property type="match status" value="1"/>
</dbReference>
<dbReference type="Proteomes" id="UP000032552">
    <property type="component" value="Unassembled WGS sequence"/>
</dbReference>
<evidence type="ECO:0000259" key="4">
    <source>
        <dbReference type="PROSITE" id="PS50893"/>
    </source>
</evidence>
<protein>
    <submittedName>
        <fullName evidence="5">ABC-type multidrug transport system protein</fullName>
    </submittedName>
</protein>
<organism evidence="5 6">
    <name type="scientific">Lacticaseibacillus paracasei NRIC 0644</name>
    <dbReference type="NCBI Taxonomy" id="1435038"/>
    <lineage>
        <taxon>Bacteria</taxon>
        <taxon>Bacillati</taxon>
        <taxon>Bacillota</taxon>
        <taxon>Bacilli</taxon>
        <taxon>Lactobacillales</taxon>
        <taxon>Lactobacillaceae</taxon>
        <taxon>Lacticaseibacillus</taxon>
    </lineage>
</organism>
<comment type="caution">
    <text evidence="5">The sequence shown here is derived from an EMBL/GenBank/DDBJ whole genome shotgun (WGS) entry which is preliminary data.</text>
</comment>